<keyword evidence="1" id="KW-0812">Transmembrane</keyword>
<reference evidence="3" key="1">
    <citation type="submission" date="2017-09" db="EMBL/GenBank/DDBJ databases">
        <title>Depth-based differentiation of microbial function through sediment-hosted aquifers and enrichment of novel symbionts in the deep terrestrial subsurface.</title>
        <authorList>
            <person name="Probst A.J."/>
            <person name="Ladd B."/>
            <person name="Jarett J.K."/>
            <person name="Geller-Mcgrath D.E."/>
            <person name="Sieber C.M.K."/>
            <person name="Emerson J.B."/>
            <person name="Anantharaman K."/>
            <person name="Thomas B.C."/>
            <person name="Malmstrom R."/>
            <person name="Stieglmeier M."/>
            <person name="Klingl A."/>
            <person name="Woyke T."/>
            <person name="Ryan C.M."/>
            <person name="Banfield J.F."/>
        </authorList>
    </citation>
    <scope>NUCLEOTIDE SEQUENCE [LARGE SCALE GENOMIC DNA]</scope>
</reference>
<sequence length="248" mass="26975">MKEQNGLIAAVIIFFIGLFIYTKLAGPIPFFVNSVQTTKASFFQADGTGKAAAAPDIAKISFGVTKNSATVSDAQNQVNSNINSILKSLKDLSIEEKDIKTTNYSVYPNYNYNETRQQISGYTVTQNIDVEIKKIDKVNKAVDAITTNGGNLVGQISFDFDKEIRRKLEDQARKEAVEMAREKAQSLANASGITLGKIINVEENSNNRPVPIYSDSVGLGGAPVEKATEITPGQSAIQISVILSYEIR</sequence>
<protein>
    <recommendedName>
        <fullName evidence="4">SIMPL domain-containing protein</fullName>
    </recommendedName>
</protein>
<feature type="transmembrane region" description="Helical" evidence="1">
    <location>
        <begin position="7"/>
        <end position="32"/>
    </location>
</feature>
<name>A0A2M8KDH8_9BACT</name>
<dbReference type="InterPro" id="IPR052022">
    <property type="entry name" value="26kDa_periplasmic_antigen"/>
</dbReference>
<keyword evidence="1" id="KW-0472">Membrane</keyword>
<dbReference type="EMBL" id="PFDW01000067">
    <property type="protein sequence ID" value="PJE57964.1"/>
    <property type="molecule type" value="Genomic_DNA"/>
</dbReference>
<gene>
    <name evidence="2" type="ORF">COU81_03265</name>
</gene>
<dbReference type="Gene3D" id="3.30.70.2970">
    <property type="entry name" value="Protein of unknown function (DUF541), domain 2"/>
    <property type="match status" value="1"/>
</dbReference>
<dbReference type="InterPro" id="IPR007497">
    <property type="entry name" value="SIMPL/DUF541"/>
</dbReference>
<evidence type="ECO:0000313" key="3">
    <source>
        <dbReference type="Proteomes" id="UP000231450"/>
    </source>
</evidence>
<dbReference type="Gene3D" id="3.30.110.170">
    <property type="entry name" value="Protein of unknown function (DUF541), domain 1"/>
    <property type="match status" value="1"/>
</dbReference>
<dbReference type="Pfam" id="PF04402">
    <property type="entry name" value="SIMPL"/>
    <property type="match status" value="1"/>
</dbReference>
<evidence type="ECO:0000313" key="2">
    <source>
        <dbReference type="EMBL" id="PJE57964.1"/>
    </source>
</evidence>
<proteinExistence type="predicted"/>
<accession>A0A2M8KDH8</accession>
<dbReference type="PANTHER" id="PTHR34387">
    <property type="entry name" value="SLR1258 PROTEIN"/>
    <property type="match status" value="1"/>
</dbReference>
<dbReference type="PANTHER" id="PTHR34387:SF2">
    <property type="entry name" value="SLR1258 PROTEIN"/>
    <property type="match status" value="1"/>
</dbReference>
<dbReference type="GO" id="GO:0006974">
    <property type="term" value="P:DNA damage response"/>
    <property type="evidence" value="ECO:0007669"/>
    <property type="project" value="TreeGrafter"/>
</dbReference>
<keyword evidence="1" id="KW-1133">Transmembrane helix</keyword>
<comment type="caution">
    <text evidence="2">The sequence shown here is derived from an EMBL/GenBank/DDBJ whole genome shotgun (WGS) entry which is preliminary data.</text>
</comment>
<organism evidence="2 3">
    <name type="scientific">Candidatus Portnoybacteria bacterium CG10_big_fil_rev_8_21_14_0_10_36_7</name>
    <dbReference type="NCBI Taxonomy" id="1974812"/>
    <lineage>
        <taxon>Bacteria</taxon>
        <taxon>Candidatus Portnoyibacteriota</taxon>
    </lineage>
</organism>
<dbReference type="Proteomes" id="UP000231450">
    <property type="component" value="Unassembled WGS sequence"/>
</dbReference>
<evidence type="ECO:0008006" key="4">
    <source>
        <dbReference type="Google" id="ProtNLM"/>
    </source>
</evidence>
<evidence type="ECO:0000256" key="1">
    <source>
        <dbReference type="SAM" id="Phobius"/>
    </source>
</evidence>
<dbReference type="AlphaFoldDB" id="A0A2M8KDH8"/>